<dbReference type="GO" id="GO:0008381">
    <property type="term" value="F:mechanosensitive monoatomic ion channel activity"/>
    <property type="evidence" value="ECO:0007669"/>
    <property type="project" value="InterPro"/>
</dbReference>
<proteinExistence type="inferred from homology"/>
<dbReference type="Pfam" id="PF00924">
    <property type="entry name" value="MS_channel_2nd"/>
    <property type="match status" value="1"/>
</dbReference>
<dbReference type="InterPro" id="IPR011066">
    <property type="entry name" value="MscS_channel_C_sf"/>
</dbReference>
<name>A0A1G9A695_9BACI</name>
<dbReference type="InterPro" id="IPR045276">
    <property type="entry name" value="YbiO_bact"/>
</dbReference>
<evidence type="ECO:0000256" key="3">
    <source>
        <dbReference type="ARBA" id="ARBA00022475"/>
    </source>
</evidence>
<accession>A0A1G9A695</accession>
<keyword evidence="5 8" id="KW-1133">Transmembrane helix</keyword>
<comment type="function">
    <text evidence="7">May play a role in resistance to osmotic downshock.</text>
</comment>
<feature type="transmembrane region" description="Helical" evidence="8">
    <location>
        <begin position="43"/>
        <end position="68"/>
    </location>
</feature>
<dbReference type="InterPro" id="IPR010920">
    <property type="entry name" value="LSM_dom_sf"/>
</dbReference>
<dbReference type="InterPro" id="IPR023408">
    <property type="entry name" value="MscS_beta-dom_sf"/>
</dbReference>
<evidence type="ECO:0000256" key="2">
    <source>
        <dbReference type="ARBA" id="ARBA00008017"/>
    </source>
</evidence>
<dbReference type="InterPro" id="IPR049142">
    <property type="entry name" value="MS_channel_1st"/>
</dbReference>
<feature type="transmembrane region" description="Helical" evidence="8">
    <location>
        <begin position="89"/>
        <end position="106"/>
    </location>
</feature>
<dbReference type="InterPro" id="IPR006685">
    <property type="entry name" value="MscS_channel_2nd"/>
</dbReference>
<dbReference type="Pfam" id="PF21082">
    <property type="entry name" value="MS_channel_3rd"/>
    <property type="match status" value="1"/>
</dbReference>
<protein>
    <submittedName>
        <fullName evidence="12">Small conductance mechanosensitive channel</fullName>
    </submittedName>
</protein>
<dbReference type="FunFam" id="2.30.30.60:FF:000001">
    <property type="entry name" value="MscS Mechanosensitive ion channel"/>
    <property type="match status" value="1"/>
</dbReference>
<dbReference type="FunFam" id="1.10.287.1260:FF:000005">
    <property type="entry name" value="Mechanosensitive ion channel family protein"/>
    <property type="match status" value="1"/>
</dbReference>
<dbReference type="EMBL" id="FNFL01000003">
    <property type="protein sequence ID" value="SDK22807.1"/>
    <property type="molecule type" value="Genomic_DNA"/>
</dbReference>
<keyword evidence="3" id="KW-1003">Cell membrane</keyword>
<feature type="domain" description="Mechanosensitive ion channel MscS" evidence="9">
    <location>
        <begin position="134"/>
        <end position="198"/>
    </location>
</feature>
<dbReference type="Gene3D" id="2.30.30.60">
    <property type="match status" value="1"/>
</dbReference>
<dbReference type="AlphaFoldDB" id="A0A1G9A695"/>
<evidence type="ECO:0000259" key="10">
    <source>
        <dbReference type="Pfam" id="PF21082"/>
    </source>
</evidence>
<dbReference type="SUPFAM" id="SSF82861">
    <property type="entry name" value="Mechanosensitive channel protein MscS (YggB), transmembrane region"/>
    <property type="match status" value="1"/>
</dbReference>
<feature type="domain" description="Mechanosensitive ion channel MscS C-terminal" evidence="10">
    <location>
        <begin position="205"/>
        <end position="289"/>
    </location>
</feature>
<evidence type="ECO:0000259" key="11">
    <source>
        <dbReference type="Pfam" id="PF21088"/>
    </source>
</evidence>
<dbReference type="PANTHER" id="PTHR30460">
    <property type="entry name" value="MODERATE CONDUCTANCE MECHANOSENSITIVE CHANNEL YBIO"/>
    <property type="match status" value="1"/>
</dbReference>
<feature type="transmembrane region" description="Helical" evidence="8">
    <location>
        <begin position="112"/>
        <end position="130"/>
    </location>
</feature>
<comment type="subcellular location">
    <subcellularLocation>
        <location evidence="1">Cell membrane</location>
        <topology evidence="1">Multi-pass membrane protein</topology>
    </subcellularLocation>
</comment>
<evidence type="ECO:0000256" key="7">
    <source>
        <dbReference type="ARBA" id="ARBA00059688"/>
    </source>
</evidence>
<evidence type="ECO:0000313" key="12">
    <source>
        <dbReference type="EMBL" id="SDK22807.1"/>
    </source>
</evidence>
<organism evidence="12 13">
    <name type="scientific">Sediminibacillus albus</name>
    <dbReference type="NCBI Taxonomy" id="407036"/>
    <lineage>
        <taxon>Bacteria</taxon>
        <taxon>Bacillati</taxon>
        <taxon>Bacillota</taxon>
        <taxon>Bacilli</taxon>
        <taxon>Bacillales</taxon>
        <taxon>Bacillaceae</taxon>
        <taxon>Sediminibacillus</taxon>
    </lineage>
</organism>
<evidence type="ECO:0000256" key="4">
    <source>
        <dbReference type="ARBA" id="ARBA00022692"/>
    </source>
</evidence>
<evidence type="ECO:0000256" key="5">
    <source>
        <dbReference type="ARBA" id="ARBA00022989"/>
    </source>
</evidence>
<dbReference type="SUPFAM" id="SSF82689">
    <property type="entry name" value="Mechanosensitive channel protein MscS (YggB), C-terminal domain"/>
    <property type="match status" value="1"/>
</dbReference>
<evidence type="ECO:0000256" key="6">
    <source>
        <dbReference type="ARBA" id="ARBA00023136"/>
    </source>
</evidence>
<dbReference type="PANTHER" id="PTHR30460:SF0">
    <property type="entry name" value="MODERATE CONDUCTANCE MECHANOSENSITIVE CHANNEL YBIO"/>
    <property type="match status" value="1"/>
</dbReference>
<evidence type="ECO:0000259" key="9">
    <source>
        <dbReference type="Pfam" id="PF00924"/>
    </source>
</evidence>
<dbReference type="InterPro" id="IPR049278">
    <property type="entry name" value="MS_channel_C"/>
</dbReference>
<dbReference type="STRING" id="407036.SAMN05216243_2435"/>
<sequence length="313" mass="34853">MKSGKIIYTLYFGGHMEQIKQQWAALMERLAGPELWITLGEGALRILLIVALSGIIIKIGTSLISRIFSKRDHGPFRISERRENTLKKLVQNTLTYVVYFTAFMMILDVLTIPIGALLAGAGVAGLAIGFGTQNLVRDVITGFFIIFEDQFSVGDYIQTSGVEGMVEEIGLRTTKVLSWTGELNIIPNGSINQVTNYSIHNSIAVVDVNIPYEADIANAERIIESLLPELPVRYEEMVDIPELLGVQMLETSHVVLRVIAEVHPMEHWAIARALRKEIKGRLDQHGIDIPLPRLVMYSRDNAKANSNQGERGD</sequence>
<dbReference type="SUPFAM" id="SSF50182">
    <property type="entry name" value="Sm-like ribonucleoproteins"/>
    <property type="match status" value="1"/>
</dbReference>
<feature type="domain" description="Mechanosensitive ion channel transmembrane helices 2/3" evidence="11">
    <location>
        <begin position="93"/>
        <end position="133"/>
    </location>
</feature>
<dbReference type="Pfam" id="PF21088">
    <property type="entry name" value="MS_channel_1st"/>
    <property type="match status" value="1"/>
</dbReference>
<comment type="similarity">
    <text evidence="2">Belongs to the MscS (TC 1.A.23) family.</text>
</comment>
<evidence type="ECO:0000256" key="8">
    <source>
        <dbReference type="SAM" id="Phobius"/>
    </source>
</evidence>
<evidence type="ECO:0000256" key="1">
    <source>
        <dbReference type="ARBA" id="ARBA00004651"/>
    </source>
</evidence>
<keyword evidence="4 8" id="KW-0812">Transmembrane</keyword>
<keyword evidence="13" id="KW-1185">Reference proteome</keyword>
<dbReference type="GO" id="GO:0005886">
    <property type="term" value="C:plasma membrane"/>
    <property type="evidence" value="ECO:0007669"/>
    <property type="project" value="UniProtKB-SubCell"/>
</dbReference>
<keyword evidence="6 8" id="KW-0472">Membrane</keyword>
<dbReference type="Gene3D" id="3.30.70.100">
    <property type="match status" value="1"/>
</dbReference>
<dbReference type="Gene3D" id="1.10.287.1260">
    <property type="match status" value="1"/>
</dbReference>
<dbReference type="InterPro" id="IPR011014">
    <property type="entry name" value="MscS_channel_TM-2"/>
</dbReference>
<reference evidence="12 13" key="1">
    <citation type="submission" date="2016-10" db="EMBL/GenBank/DDBJ databases">
        <authorList>
            <person name="de Groot N.N."/>
        </authorList>
    </citation>
    <scope>NUCLEOTIDE SEQUENCE [LARGE SCALE GENOMIC DNA]</scope>
    <source>
        <strain evidence="12 13">CGMCC 1.6502</strain>
    </source>
</reference>
<evidence type="ECO:0000313" key="13">
    <source>
        <dbReference type="Proteomes" id="UP000198694"/>
    </source>
</evidence>
<dbReference type="Proteomes" id="UP000198694">
    <property type="component" value="Unassembled WGS sequence"/>
</dbReference>
<gene>
    <name evidence="12" type="ORF">SAMN05216243_2435</name>
</gene>